<dbReference type="Gene3D" id="1.10.357.10">
    <property type="entry name" value="Tetracycline Repressor, domain 2"/>
    <property type="match status" value="1"/>
</dbReference>
<feature type="domain" description="HTH tetR-type" evidence="3">
    <location>
        <begin position="14"/>
        <end position="72"/>
    </location>
</feature>
<dbReference type="Proteomes" id="UP000613160">
    <property type="component" value="Unassembled WGS sequence"/>
</dbReference>
<organism evidence="4 5">
    <name type="scientific">Aureimonas glaciei</name>
    <dbReference type="NCBI Taxonomy" id="1776957"/>
    <lineage>
        <taxon>Bacteria</taxon>
        <taxon>Pseudomonadati</taxon>
        <taxon>Pseudomonadota</taxon>
        <taxon>Alphaproteobacteria</taxon>
        <taxon>Hyphomicrobiales</taxon>
        <taxon>Aurantimonadaceae</taxon>
        <taxon>Aureimonas</taxon>
    </lineage>
</organism>
<keyword evidence="1 2" id="KW-0238">DNA-binding</keyword>
<feature type="DNA-binding region" description="H-T-H motif" evidence="2">
    <location>
        <begin position="35"/>
        <end position="54"/>
    </location>
</feature>
<dbReference type="GO" id="GO:0003677">
    <property type="term" value="F:DNA binding"/>
    <property type="evidence" value="ECO:0007669"/>
    <property type="project" value="UniProtKB-UniRule"/>
</dbReference>
<reference evidence="4" key="2">
    <citation type="submission" date="2020-09" db="EMBL/GenBank/DDBJ databases">
        <authorList>
            <person name="Sun Q."/>
            <person name="Zhou Y."/>
        </authorList>
    </citation>
    <scope>NUCLEOTIDE SEQUENCE</scope>
    <source>
        <strain evidence="4">CGMCC 1.15493</strain>
    </source>
</reference>
<dbReference type="SUPFAM" id="SSF46689">
    <property type="entry name" value="Homeodomain-like"/>
    <property type="match status" value="1"/>
</dbReference>
<evidence type="ECO:0000256" key="2">
    <source>
        <dbReference type="PROSITE-ProRule" id="PRU00335"/>
    </source>
</evidence>
<sequence>MTGQDGFERVAQKRRTRAALLQATREILATGRQPSVPDAADHAGISRATAYRYFSKPEGMAQEALLDAIAAELENVDLAPPQGGAAARVEHVVSRILAMVMRNEALFRSYLGLVVSGESPARRGARRLSWLSEALAPVKATMAPAEFTRLLHALALVTGIETIVVLRDVCGLDEGDIDGTARWIARTLVGGATGG</sequence>
<reference evidence="4" key="1">
    <citation type="journal article" date="2014" name="Int. J. Syst. Evol. Microbiol.">
        <title>Complete genome sequence of Corynebacterium casei LMG S-19264T (=DSM 44701T), isolated from a smear-ripened cheese.</title>
        <authorList>
            <consortium name="US DOE Joint Genome Institute (JGI-PGF)"/>
            <person name="Walter F."/>
            <person name="Albersmeier A."/>
            <person name="Kalinowski J."/>
            <person name="Ruckert C."/>
        </authorList>
    </citation>
    <scope>NUCLEOTIDE SEQUENCE</scope>
    <source>
        <strain evidence="4">CGMCC 1.15493</strain>
    </source>
</reference>
<evidence type="ECO:0000259" key="3">
    <source>
        <dbReference type="PROSITE" id="PS50977"/>
    </source>
</evidence>
<dbReference type="AlphaFoldDB" id="A0A916V189"/>
<name>A0A916V189_9HYPH</name>
<accession>A0A916V189</accession>
<gene>
    <name evidence="4" type="ORF">GCM10011335_00570</name>
</gene>
<dbReference type="RefSeq" id="WP_188848419.1">
    <property type="nucleotide sequence ID" value="NZ_BMJJ01000001.1"/>
</dbReference>
<dbReference type="EMBL" id="BMJJ01000001">
    <property type="protein sequence ID" value="GGD01876.1"/>
    <property type="molecule type" value="Genomic_DNA"/>
</dbReference>
<comment type="caution">
    <text evidence="4">The sequence shown here is derived from an EMBL/GenBank/DDBJ whole genome shotgun (WGS) entry which is preliminary data.</text>
</comment>
<dbReference type="InterPro" id="IPR009057">
    <property type="entry name" value="Homeodomain-like_sf"/>
</dbReference>
<keyword evidence="5" id="KW-1185">Reference proteome</keyword>
<evidence type="ECO:0000313" key="4">
    <source>
        <dbReference type="EMBL" id="GGD01876.1"/>
    </source>
</evidence>
<evidence type="ECO:0000256" key="1">
    <source>
        <dbReference type="ARBA" id="ARBA00023125"/>
    </source>
</evidence>
<dbReference type="PROSITE" id="PS50977">
    <property type="entry name" value="HTH_TETR_2"/>
    <property type="match status" value="1"/>
</dbReference>
<protein>
    <submittedName>
        <fullName evidence="4">TetR family transcriptional regulator</fullName>
    </submittedName>
</protein>
<proteinExistence type="predicted"/>
<evidence type="ECO:0000313" key="5">
    <source>
        <dbReference type="Proteomes" id="UP000613160"/>
    </source>
</evidence>
<dbReference type="InterPro" id="IPR001647">
    <property type="entry name" value="HTH_TetR"/>
</dbReference>